<dbReference type="GO" id="GO:0008865">
    <property type="term" value="F:fructokinase activity"/>
    <property type="evidence" value="ECO:0007669"/>
    <property type="project" value="UniProtKB-EC"/>
</dbReference>
<dbReference type="SUPFAM" id="SSF53067">
    <property type="entry name" value="Actin-like ATPase domain"/>
    <property type="match status" value="1"/>
</dbReference>
<dbReference type="Pfam" id="PF00480">
    <property type="entry name" value="ROK"/>
    <property type="match status" value="1"/>
</dbReference>
<dbReference type="InterPro" id="IPR051804">
    <property type="entry name" value="Carb_Metab_Reg_Kinase/Isom"/>
</dbReference>
<comment type="catalytic activity">
    <reaction evidence="6">
        <text>D-fructose + ATP = D-fructose 6-phosphate + ADP + H(+)</text>
        <dbReference type="Rhea" id="RHEA:16125"/>
        <dbReference type="ChEBI" id="CHEBI:15378"/>
        <dbReference type="ChEBI" id="CHEBI:30616"/>
        <dbReference type="ChEBI" id="CHEBI:37721"/>
        <dbReference type="ChEBI" id="CHEBI:61527"/>
        <dbReference type="ChEBI" id="CHEBI:456216"/>
        <dbReference type="EC" id="2.7.1.4"/>
    </reaction>
</comment>
<keyword evidence="3" id="KW-0862">Zinc</keyword>
<dbReference type="EMBL" id="CP062222">
    <property type="protein sequence ID" value="QTC89824.1"/>
    <property type="molecule type" value="Genomic_DNA"/>
</dbReference>
<dbReference type="PROSITE" id="PS01125">
    <property type="entry name" value="ROK"/>
    <property type="match status" value="1"/>
</dbReference>
<gene>
    <name evidence="7" type="ORF">IFJ75_10970</name>
</gene>
<dbReference type="KEGG" id="bgoe:IFJ75_10970"/>
<keyword evidence="8" id="KW-1185">Reference proteome</keyword>
<protein>
    <recommendedName>
        <fullName evidence="5">fructokinase</fullName>
        <ecNumber evidence="5">2.7.1.4</ecNumber>
    </recommendedName>
</protein>
<evidence type="ECO:0000313" key="8">
    <source>
        <dbReference type="Proteomes" id="UP000663918"/>
    </source>
</evidence>
<dbReference type="AlphaFoldDB" id="A0A975C041"/>
<keyword evidence="4" id="KW-0460">Magnesium</keyword>
<evidence type="ECO:0000256" key="3">
    <source>
        <dbReference type="ARBA" id="ARBA00022833"/>
    </source>
</evidence>
<name>A0A975C041_9CAUL</name>
<dbReference type="GO" id="GO:0046872">
    <property type="term" value="F:metal ion binding"/>
    <property type="evidence" value="ECO:0007669"/>
    <property type="project" value="UniProtKB-KW"/>
</dbReference>
<accession>A0A975C041</accession>
<dbReference type="CDD" id="cd24067">
    <property type="entry name" value="ASKHA_NBD_ROK_BsFRK-like"/>
    <property type="match status" value="1"/>
</dbReference>
<evidence type="ECO:0000256" key="4">
    <source>
        <dbReference type="ARBA" id="ARBA00022842"/>
    </source>
</evidence>
<dbReference type="PANTHER" id="PTHR42742:SF3">
    <property type="entry name" value="FRUCTOKINASE"/>
    <property type="match status" value="1"/>
</dbReference>
<dbReference type="InterPro" id="IPR000600">
    <property type="entry name" value="ROK"/>
</dbReference>
<evidence type="ECO:0000256" key="6">
    <source>
        <dbReference type="ARBA" id="ARBA00048451"/>
    </source>
</evidence>
<evidence type="ECO:0000256" key="5">
    <source>
        <dbReference type="ARBA" id="ARBA00038887"/>
    </source>
</evidence>
<dbReference type="PANTHER" id="PTHR42742">
    <property type="entry name" value="TRANSCRIPTIONAL REPRESSOR MPRA"/>
    <property type="match status" value="1"/>
</dbReference>
<evidence type="ECO:0000256" key="2">
    <source>
        <dbReference type="ARBA" id="ARBA00022723"/>
    </source>
</evidence>
<evidence type="ECO:0000256" key="1">
    <source>
        <dbReference type="ARBA" id="ARBA00001946"/>
    </source>
</evidence>
<dbReference type="InterPro" id="IPR049874">
    <property type="entry name" value="ROK_cs"/>
</dbReference>
<dbReference type="RefSeq" id="WP_207868116.1">
    <property type="nucleotide sequence ID" value="NZ_CP062222.1"/>
</dbReference>
<dbReference type="InterPro" id="IPR043129">
    <property type="entry name" value="ATPase_NBD"/>
</dbReference>
<dbReference type="EC" id="2.7.1.4" evidence="5"/>
<dbReference type="Proteomes" id="UP000663918">
    <property type="component" value="Chromosome"/>
</dbReference>
<evidence type="ECO:0000313" key="7">
    <source>
        <dbReference type="EMBL" id="QTC89824.1"/>
    </source>
</evidence>
<proteinExistence type="predicted"/>
<keyword evidence="2" id="KW-0479">Metal-binding</keyword>
<organism evidence="7 8">
    <name type="scientific">Brevundimonas goettingensis</name>
    <dbReference type="NCBI Taxonomy" id="2774190"/>
    <lineage>
        <taxon>Bacteria</taxon>
        <taxon>Pseudomonadati</taxon>
        <taxon>Pseudomonadota</taxon>
        <taxon>Alphaproteobacteria</taxon>
        <taxon>Caulobacterales</taxon>
        <taxon>Caulobacteraceae</taxon>
        <taxon>Brevundimonas</taxon>
    </lineage>
</organism>
<comment type="cofactor">
    <cofactor evidence="1">
        <name>Mg(2+)</name>
        <dbReference type="ChEBI" id="CHEBI:18420"/>
    </cofactor>
</comment>
<reference evidence="7" key="1">
    <citation type="submission" date="2020-09" db="EMBL/GenBank/DDBJ databases">
        <title>Brevundimonas sp. LVF2 isolated from a puddle in Goettingen, Germany.</title>
        <authorList>
            <person name="Friedrich I."/>
            <person name="Klassen A."/>
            <person name="Hannes N."/>
            <person name="Schneider D."/>
            <person name="Hertel R."/>
            <person name="Daniel R."/>
        </authorList>
    </citation>
    <scope>NUCLEOTIDE SEQUENCE</scope>
    <source>
        <strain evidence="7">LVF2</strain>
    </source>
</reference>
<sequence>MAVPEEAPLVAGIELGGTKCVVLLATGPDDIRAEARIATTTPQETLDAIEDRLREWRIKHRFQAIGVAGFGPLALDPRRPDYGCIVNTPKPGWDGTSLIQRALRFGVPVGLDTDVNAAALAEGRWGGAQGLQSWAYVTVGTGIGVGAIVEGRPIRGLGHAELGHLRVPRLKGRSWPGACPYHGDCVEGIASGPAIAIQAGFPAESLSRTDPVWDDVVHALTGCFHNLVLTTAPERILIGGGVGLGQPHLIPRIRKALAESLNGYAVAPRIAEDIEAFLAHPSLGNRAGPLGSIALALGSLATVEAAPILRSAQACA</sequence>
<dbReference type="Gene3D" id="3.30.420.40">
    <property type="match status" value="2"/>
</dbReference>